<name>A0A412FB63_9BACE</name>
<dbReference type="SUPFAM" id="SSF52540">
    <property type="entry name" value="P-loop containing nucleoside triphosphate hydrolases"/>
    <property type="match status" value="1"/>
</dbReference>
<organism evidence="2 3">
    <name type="scientific">Bacteroides caccae</name>
    <dbReference type="NCBI Taxonomy" id="47678"/>
    <lineage>
        <taxon>Bacteria</taxon>
        <taxon>Pseudomonadati</taxon>
        <taxon>Bacteroidota</taxon>
        <taxon>Bacteroidia</taxon>
        <taxon>Bacteroidales</taxon>
        <taxon>Bacteroidaceae</taxon>
        <taxon>Bacteroides</taxon>
    </lineage>
</organism>
<dbReference type="AlphaFoldDB" id="A0A412FB63"/>
<sequence>MSRSLHINRDLEKLEPYEGKPSCTVLRGEEGSNALDLPDRPSDLEQRDGRGIRTGNEIAKLHADNKVDVILYAVEKSLDAYKFGLLHNKQLFIRQLKTNNMGSRTIDEGAIDEKSGMNFSEYVAVLSGNTDLLDKARLEKKIATLESERQAFVRGKSSSRY</sequence>
<evidence type="ECO:0000256" key="1">
    <source>
        <dbReference type="SAM" id="MobiDB-lite"/>
    </source>
</evidence>
<gene>
    <name evidence="2" type="ORF">DWY26_23130</name>
</gene>
<dbReference type="GO" id="GO:0008168">
    <property type="term" value="F:methyltransferase activity"/>
    <property type="evidence" value="ECO:0007669"/>
    <property type="project" value="UniProtKB-KW"/>
</dbReference>
<feature type="non-terminal residue" evidence="2">
    <location>
        <position position="161"/>
    </location>
</feature>
<accession>A0A412FB63</accession>
<feature type="compositionally biased region" description="Basic and acidic residues" evidence="1">
    <location>
        <begin position="37"/>
        <end position="47"/>
    </location>
</feature>
<protein>
    <submittedName>
        <fullName evidence="2">DNA methylase</fullName>
    </submittedName>
</protein>
<dbReference type="EMBL" id="QRUO01000060">
    <property type="protein sequence ID" value="RGR64182.1"/>
    <property type="molecule type" value="Genomic_DNA"/>
</dbReference>
<evidence type="ECO:0000313" key="2">
    <source>
        <dbReference type="EMBL" id="RGR64182.1"/>
    </source>
</evidence>
<feature type="region of interest" description="Disordered" evidence="1">
    <location>
        <begin position="18"/>
        <end position="47"/>
    </location>
</feature>
<dbReference type="Proteomes" id="UP000284205">
    <property type="component" value="Unassembled WGS sequence"/>
</dbReference>
<reference evidence="2 3" key="1">
    <citation type="submission" date="2018-08" db="EMBL/GenBank/DDBJ databases">
        <title>A genome reference for cultivated species of the human gut microbiota.</title>
        <authorList>
            <person name="Zou Y."/>
            <person name="Xue W."/>
            <person name="Luo G."/>
        </authorList>
    </citation>
    <scope>NUCLEOTIDE SEQUENCE [LARGE SCALE GENOMIC DNA]</scope>
    <source>
        <strain evidence="2 3">AF24-29LB</strain>
    </source>
</reference>
<evidence type="ECO:0000313" key="3">
    <source>
        <dbReference type="Proteomes" id="UP000284205"/>
    </source>
</evidence>
<keyword evidence="2" id="KW-0808">Transferase</keyword>
<comment type="caution">
    <text evidence="2">The sequence shown here is derived from an EMBL/GenBank/DDBJ whole genome shotgun (WGS) entry which is preliminary data.</text>
</comment>
<dbReference type="InterPro" id="IPR027417">
    <property type="entry name" value="P-loop_NTPase"/>
</dbReference>
<dbReference type="GO" id="GO:0032259">
    <property type="term" value="P:methylation"/>
    <property type="evidence" value="ECO:0007669"/>
    <property type="project" value="UniProtKB-KW"/>
</dbReference>
<proteinExistence type="predicted"/>
<keyword evidence="2" id="KW-0489">Methyltransferase</keyword>